<gene>
    <name evidence="2" type="ORF">QO011_001743</name>
</gene>
<evidence type="ECO:0000313" key="2">
    <source>
        <dbReference type="EMBL" id="MDQ0468743.1"/>
    </source>
</evidence>
<dbReference type="Proteomes" id="UP001242480">
    <property type="component" value="Unassembled WGS sequence"/>
</dbReference>
<evidence type="ECO:0000313" key="3">
    <source>
        <dbReference type="Proteomes" id="UP001242480"/>
    </source>
</evidence>
<comment type="caution">
    <text evidence="2">The sequence shown here is derived from an EMBL/GenBank/DDBJ whole genome shotgun (WGS) entry which is preliminary data.</text>
</comment>
<dbReference type="InterPro" id="IPR003607">
    <property type="entry name" value="HD/PDEase_dom"/>
</dbReference>
<reference evidence="2 3" key="1">
    <citation type="submission" date="2023-07" db="EMBL/GenBank/DDBJ databases">
        <title>Genomic Encyclopedia of Type Strains, Phase IV (KMG-IV): sequencing the most valuable type-strain genomes for metagenomic binning, comparative biology and taxonomic classification.</title>
        <authorList>
            <person name="Goeker M."/>
        </authorList>
    </citation>
    <scope>NUCLEOTIDE SEQUENCE [LARGE SCALE GENOMIC DNA]</scope>
    <source>
        <strain evidence="2 3">DSM 19619</strain>
    </source>
</reference>
<name>A0ABU0J3A3_9HYPH</name>
<dbReference type="RefSeq" id="WP_307270363.1">
    <property type="nucleotide sequence ID" value="NZ_JAUSVX010000002.1"/>
</dbReference>
<dbReference type="InterPro" id="IPR006675">
    <property type="entry name" value="HDIG_dom"/>
</dbReference>
<organism evidence="2 3">
    <name type="scientific">Labrys wisconsinensis</name>
    <dbReference type="NCBI Taxonomy" id="425677"/>
    <lineage>
        <taxon>Bacteria</taxon>
        <taxon>Pseudomonadati</taxon>
        <taxon>Pseudomonadota</taxon>
        <taxon>Alphaproteobacteria</taxon>
        <taxon>Hyphomicrobiales</taxon>
        <taxon>Xanthobacteraceae</taxon>
        <taxon>Labrys</taxon>
    </lineage>
</organism>
<dbReference type="InterPro" id="IPR037522">
    <property type="entry name" value="HD_GYP_dom"/>
</dbReference>
<dbReference type="Gene3D" id="1.10.3210.10">
    <property type="entry name" value="Hypothetical protein af1432"/>
    <property type="match status" value="1"/>
</dbReference>
<sequence>MPDLLAIVDDGPGAKQLMSVARSYFTIEIVESATLCDATDLPDGDLYVDVDLGDGALVSSLRRMLTARRSNGRMIFAVPRGVHAAMVQAYALGATDLVPLPIGPAQLAQRLSTALSLLPGNSTDATSAAGAQALVDGAGVLRSIFAAARGVGQIDLAFLGHASQAVADTIADEGFGRWIATVQRHHHGTFQHSLLVAGGAAAFGHHLGMRRSDVERLATAGLLHDIGKARVPLEILDKVTRLTEAEMAVMRSHTVIGHDILSTRSDVPAELLDVVRHHHEYLDGSGYPDGLTAAEIPDLVRVVTITDVFAALIERRSYKRPLPGPVAFEIVHGMSGRLEEALIRAFRPVAMSVSAP</sequence>
<dbReference type="EMBL" id="JAUSVX010000002">
    <property type="protein sequence ID" value="MDQ0468743.1"/>
    <property type="molecule type" value="Genomic_DNA"/>
</dbReference>
<dbReference type="PANTHER" id="PTHR43155:SF2">
    <property type="entry name" value="CYCLIC DI-GMP PHOSPHODIESTERASE PA4108"/>
    <property type="match status" value="1"/>
</dbReference>
<protein>
    <submittedName>
        <fullName evidence="2">Nucleotidyltransferase with HDIG domain</fullName>
    </submittedName>
</protein>
<dbReference type="NCBIfam" id="TIGR00277">
    <property type="entry name" value="HDIG"/>
    <property type="match status" value="1"/>
</dbReference>
<dbReference type="PROSITE" id="PS51832">
    <property type="entry name" value="HD_GYP"/>
    <property type="match status" value="1"/>
</dbReference>
<evidence type="ECO:0000259" key="1">
    <source>
        <dbReference type="PROSITE" id="PS51832"/>
    </source>
</evidence>
<dbReference type="SMART" id="SM00471">
    <property type="entry name" value="HDc"/>
    <property type="match status" value="1"/>
</dbReference>
<proteinExistence type="predicted"/>
<dbReference type="SUPFAM" id="SSF109604">
    <property type="entry name" value="HD-domain/PDEase-like"/>
    <property type="match status" value="1"/>
</dbReference>
<accession>A0ABU0J3A3</accession>
<dbReference type="PANTHER" id="PTHR43155">
    <property type="entry name" value="CYCLIC DI-GMP PHOSPHODIESTERASE PA4108-RELATED"/>
    <property type="match status" value="1"/>
</dbReference>
<feature type="domain" description="HD-GYP" evidence="1">
    <location>
        <begin position="167"/>
        <end position="356"/>
    </location>
</feature>
<dbReference type="Pfam" id="PF13487">
    <property type="entry name" value="HD_5"/>
    <property type="match status" value="1"/>
</dbReference>
<dbReference type="CDD" id="cd00077">
    <property type="entry name" value="HDc"/>
    <property type="match status" value="1"/>
</dbReference>
<keyword evidence="3" id="KW-1185">Reference proteome</keyword>